<dbReference type="EMBL" id="CP022115">
    <property type="protein sequence ID" value="ASJ25096.1"/>
    <property type="molecule type" value="Genomic_DNA"/>
</dbReference>
<organism evidence="2 3">
    <name type="scientific">Laribacter hongkongensis</name>
    <dbReference type="NCBI Taxonomy" id="168471"/>
    <lineage>
        <taxon>Bacteria</taxon>
        <taxon>Pseudomonadati</taxon>
        <taxon>Pseudomonadota</taxon>
        <taxon>Betaproteobacteria</taxon>
        <taxon>Neisseriales</taxon>
        <taxon>Aquaspirillaceae</taxon>
        <taxon>Laribacter</taxon>
    </lineage>
</organism>
<evidence type="ECO:0000313" key="3">
    <source>
        <dbReference type="Proteomes" id="UP000197424"/>
    </source>
</evidence>
<dbReference type="OrthoDB" id="5917215at2"/>
<dbReference type="Pfam" id="PF10973">
    <property type="entry name" value="DUF2799"/>
    <property type="match status" value="1"/>
</dbReference>
<feature type="signal peptide" evidence="1">
    <location>
        <begin position="1"/>
        <end position="21"/>
    </location>
</feature>
<name>A0A248LL49_9NEIS</name>
<dbReference type="Proteomes" id="UP000197424">
    <property type="component" value="Chromosome"/>
</dbReference>
<feature type="chain" id="PRO_5013123273" evidence="1">
    <location>
        <begin position="22"/>
        <end position="153"/>
    </location>
</feature>
<dbReference type="PROSITE" id="PS51257">
    <property type="entry name" value="PROKAR_LIPOPROTEIN"/>
    <property type="match status" value="1"/>
</dbReference>
<protein>
    <submittedName>
        <fullName evidence="2">DUF2799 domain containing protein</fullName>
    </submittedName>
</protein>
<dbReference type="AlphaFoldDB" id="A0A248LL49"/>
<gene>
    <name evidence="2" type="ORF">LHGZ1_2265</name>
</gene>
<keyword evidence="1" id="KW-0732">Signal</keyword>
<proteinExistence type="predicted"/>
<evidence type="ECO:0000313" key="2">
    <source>
        <dbReference type="EMBL" id="ASJ25096.1"/>
    </source>
</evidence>
<dbReference type="InterPro" id="IPR021242">
    <property type="entry name" value="DUF2799"/>
</dbReference>
<accession>A0A248LL49</accession>
<evidence type="ECO:0000256" key="1">
    <source>
        <dbReference type="SAM" id="SignalP"/>
    </source>
</evidence>
<sequence length="153" mass="16552">MTVLKASFLTPLLLVSALSGCAVMNAQECRTDSPEQLGLEDGSNGYTLARLQSRVQACAKYGVPFNEQAWMQGYRQGLAEFCTPQGGEAAGLSGQPYVPGTCPAASEPDFLAAYRPAYRLYRVQSCYNRWRGGWGWGWGSPWGWGGPPPAFGC</sequence>
<dbReference type="RefSeq" id="WP_088861111.1">
    <property type="nucleotide sequence ID" value="NZ_CP022115.1"/>
</dbReference>
<reference evidence="3" key="1">
    <citation type="submission" date="2017-06" db="EMBL/GenBank/DDBJ databases">
        <title>Whole genome sequence of Laribacter hongkongensis LHGZ1.</title>
        <authorList>
            <person name="Chen D."/>
            <person name="Wu H."/>
            <person name="Chen J."/>
        </authorList>
    </citation>
    <scope>NUCLEOTIDE SEQUENCE [LARGE SCALE GENOMIC DNA]</scope>
    <source>
        <strain evidence="3">LHGZ1</strain>
    </source>
</reference>